<gene>
    <name evidence="4" type="ORF">BOTBODRAFT_171164</name>
</gene>
<sequence length="215" mass="23860">MANQGNAASARDRSQPPPWFLLAMQQFAQEHIDPRFRSMDEKLDNIEGKLGEIEDKLEEVEGGISNLDEKIESLDTSLEEVDGKADSIDGTVGDMDDKLDGLDARFDGADERLEAIDEVLENIDKRLVQAQITGTLAYNSQCADGELRAFREVPFPDGELPSETLPAITSVRAMANLTDGELDAYYLRYCHAAANIFLARNHKIDAVLKAIGYRR</sequence>
<evidence type="ECO:0000256" key="1">
    <source>
        <dbReference type="ARBA" id="ARBA00005788"/>
    </source>
</evidence>
<proteinExistence type="inferred from homology"/>
<evidence type="ECO:0000259" key="3">
    <source>
        <dbReference type="Pfam" id="PF08593"/>
    </source>
</evidence>
<dbReference type="STRING" id="930990.A0A067N2E4"/>
<reference evidence="5" key="1">
    <citation type="journal article" date="2014" name="Proc. Natl. Acad. Sci. U.S.A.">
        <title>Extensive sampling of basidiomycete genomes demonstrates inadequacy of the white-rot/brown-rot paradigm for wood decay fungi.</title>
        <authorList>
            <person name="Riley R."/>
            <person name="Salamov A.A."/>
            <person name="Brown D.W."/>
            <person name="Nagy L.G."/>
            <person name="Floudas D."/>
            <person name="Held B.W."/>
            <person name="Levasseur A."/>
            <person name="Lombard V."/>
            <person name="Morin E."/>
            <person name="Otillar R."/>
            <person name="Lindquist E.A."/>
            <person name="Sun H."/>
            <person name="LaButti K.M."/>
            <person name="Schmutz J."/>
            <person name="Jabbour D."/>
            <person name="Luo H."/>
            <person name="Baker S.E."/>
            <person name="Pisabarro A.G."/>
            <person name="Walton J.D."/>
            <person name="Blanchette R.A."/>
            <person name="Henrissat B."/>
            <person name="Martin F."/>
            <person name="Cullen D."/>
            <person name="Hibbett D.S."/>
            <person name="Grigoriev I.V."/>
        </authorList>
    </citation>
    <scope>NUCLEOTIDE SEQUENCE [LARGE SCALE GENOMIC DNA]</scope>
    <source>
        <strain evidence="5">FD-172 SS1</strain>
    </source>
</reference>
<feature type="coiled-coil region" evidence="2">
    <location>
        <begin position="36"/>
        <end position="84"/>
    </location>
</feature>
<dbReference type="Gene3D" id="1.20.5.170">
    <property type="match status" value="1"/>
</dbReference>
<dbReference type="InterPro" id="IPR013902">
    <property type="entry name" value="Mug135-like_C"/>
</dbReference>
<evidence type="ECO:0000256" key="2">
    <source>
        <dbReference type="SAM" id="Coils"/>
    </source>
</evidence>
<accession>A0A067N2E4</accession>
<dbReference type="EMBL" id="KL198021">
    <property type="protein sequence ID" value="KDQ18297.1"/>
    <property type="molecule type" value="Genomic_DNA"/>
</dbReference>
<evidence type="ECO:0000313" key="4">
    <source>
        <dbReference type="EMBL" id="KDQ18297.1"/>
    </source>
</evidence>
<dbReference type="HOGENOM" id="CLU_1283074_0_0_1"/>
<dbReference type="OrthoDB" id="3067629at2759"/>
<evidence type="ECO:0000313" key="5">
    <source>
        <dbReference type="Proteomes" id="UP000027195"/>
    </source>
</evidence>
<comment type="similarity">
    <text evidence="1">Belongs to the UPF0612 family.</text>
</comment>
<dbReference type="AlphaFoldDB" id="A0A067N2E4"/>
<dbReference type="Proteomes" id="UP000027195">
    <property type="component" value="Unassembled WGS sequence"/>
</dbReference>
<dbReference type="InParanoid" id="A0A067N2E4"/>
<protein>
    <recommendedName>
        <fullName evidence="3">Mug135-like C-terminal domain-containing protein</fullName>
    </recommendedName>
</protein>
<dbReference type="Pfam" id="PF08593">
    <property type="entry name" value="Mug135_C"/>
    <property type="match status" value="1"/>
</dbReference>
<keyword evidence="5" id="KW-1185">Reference proteome</keyword>
<dbReference type="SUPFAM" id="SSF57997">
    <property type="entry name" value="Tropomyosin"/>
    <property type="match status" value="1"/>
</dbReference>
<feature type="domain" description="Mug135-like C-terminal" evidence="3">
    <location>
        <begin position="137"/>
        <end position="214"/>
    </location>
</feature>
<organism evidence="4 5">
    <name type="scientific">Botryobasidium botryosum (strain FD-172 SS1)</name>
    <dbReference type="NCBI Taxonomy" id="930990"/>
    <lineage>
        <taxon>Eukaryota</taxon>
        <taxon>Fungi</taxon>
        <taxon>Dikarya</taxon>
        <taxon>Basidiomycota</taxon>
        <taxon>Agaricomycotina</taxon>
        <taxon>Agaricomycetes</taxon>
        <taxon>Cantharellales</taxon>
        <taxon>Botryobasidiaceae</taxon>
        <taxon>Botryobasidium</taxon>
    </lineage>
</organism>
<keyword evidence="2" id="KW-0175">Coiled coil</keyword>
<name>A0A067N2E4_BOTB1</name>